<dbReference type="RefSeq" id="XP_015702246.1">
    <property type="nucleotide sequence ID" value="XM_015848140.1"/>
</dbReference>
<proteinExistence type="predicted"/>
<dbReference type="Proteomes" id="UP000002059">
    <property type="component" value="Partially assembled WGS sequence"/>
</dbReference>
<dbReference type="GeneID" id="26971256"/>
<dbReference type="KEGG" id="pbl:PAAG_12678"/>
<dbReference type="EMBL" id="KN294053">
    <property type="protein sequence ID" value="KGQ00659.1"/>
    <property type="molecule type" value="Genomic_DNA"/>
</dbReference>
<name>A0A0A2VIF4_PARBA</name>
<organism evidence="2 3">
    <name type="scientific">Paracoccidioides lutzii (strain ATCC MYA-826 / Pb01)</name>
    <name type="common">Paracoccidioides brasiliensis</name>
    <dbReference type="NCBI Taxonomy" id="502779"/>
    <lineage>
        <taxon>Eukaryota</taxon>
        <taxon>Fungi</taxon>
        <taxon>Dikarya</taxon>
        <taxon>Ascomycota</taxon>
        <taxon>Pezizomycotina</taxon>
        <taxon>Eurotiomycetes</taxon>
        <taxon>Eurotiomycetidae</taxon>
        <taxon>Onygenales</taxon>
        <taxon>Ajellomycetaceae</taxon>
        <taxon>Paracoccidioides</taxon>
    </lineage>
</organism>
<evidence type="ECO:0000313" key="2">
    <source>
        <dbReference type="EMBL" id="KGQ00659.1"/>
    </source>
</evidence>
<sequence>MSVSSQSKKVIPRFRPSWQVPWNQAQLPGKARDRRLQPVSAASSTVFSPGSAAPQEAKLPFPYQSMRGKRAGRNSRRGTFVYTDWTNINVAQQGDCNR</sequence>
<evidence type="ECO:0000313" key="3">
    <source>
        <dbReference type="Proteomes" id="UP000002059"/>
    </source>
</evidence>
<reference evidence="2 3" key="1">
    <citation type="journal article" date="2011" name="PLoS Genet.">
        <title>Comparative genomic analysis of human fungal pathogens causing paracoccidioidomycosis.</title>
        <authorList>
            <person name="Desjardins C.A."/>
            <person name="Champion M.D."/>
            <person name="Holder J.W."/>
            <person name="Muszewska A."/>
            <person name="Goldberg J."/>
            <person name="Bailao A.M."/>
            <person name="Brigido M.M."/>
            <person name="Ferreira M.E."/>
            <person name="Garcia A.M."/>
            <person name="Grynberg M."/>
            <person name="Gujja S."/>
            <person name="Heiman D.I."/>
            <person name="Henn M.R."/>
            <person name="Kodira C.D."/>
            <person name="Leon-Narvaez H."/>
            <person name="Longo L.V."/>
            <person name="Ma L.J."/>
            <person name="Malavazi I."/>
            <person name="Matsuo A.L."/>
            <person name="Morais F.V."/>
            <person name="Pereira M."/>
            <person name="Rodriguez-Brito S."/>
            <person name="Sakthikumar S."/>
            <person name="Salem-Izacc S.M."/>
            <person name="Sykes S.M."/>
            <person name="Teixeira M.M."/>
            <person name="Vallejo M.C."/>
            <person name="Walter M.E."/>
            <person name="Yandava C."/>
            <person name="Young S."/>
            <person name="Zeng Q."/>
            <person name="Zucker J."/>
            <person name="Felipe M.S."/>
            <person name="Goldman G.H."/>
            <person name="Haas B.J."/>
            <person name="McEwen J.G."/>
            <person name="Nino-Vega G."/>
            <person name="Puccia R."/>
            <person name="San-Blas G."/>
            <person name="Soares C.M."/>
            <person name="Birren B.W."/>
            <person name="Cuomo C.A."/>
        </authorList>
    </citation>
    <scope>NUCLEOTIDE SEQUENCE [LARGE SCALE GENOMIC DNA]</scope>
    <source>
        <strain evidence="3">ATCC MYA-826 / Pb01</strain>
    </source>
</reference>
<keyword evidence="3" id="KW-1185">Reference proteome</keyword>
<gene>
    <name evidence="2" type="ORF">PAAG_12678</name>
</gene>
<dbReference type="VEuPathDB" id="FungiDB:PAAG_12678"/>
<accession>A0A0A2VIF4</accession>
<dbReference type="AlphaFoldDB" id="A0A0A2VIF4"/>
<feature type="region of interest" description="Disordered" evidence="1">
    <location>
        <begin position="28"/>
        <end position="75"/>
    </location>
</feature>
<evidence type="ECO:0000256" key="1">
    <source>
        <dbReference type="SAM" id="MobiDB-lite"/>
    </source>
</evidence>
<protein>
    <submittedName>
        <fullName evidence="2">Uncharacterized protein</fullName>
    </submittedName>
</protein>
<dbReference type="HOGENOM" id="CLU_2334206_0_0_1"/>